<protein>
    <recommendedName>
        <fullName evidence="1">Reverse transcriptase domain-containing protein</fullName>
    </recommendedName>
</protein>
<evidence type="ECO:0000313" key="3">
    <source>
        <dbReference type="Proteomes" id="UP001152622"/>
    </source>
</evidence>
<dbReference type="EMBL" id="JAINUF010000009">
    <property type="protein sequence ID" value="KAJ8349310.1"/>
    <property type="molecule type" value="Genomic_DNA"/>
</dbReference>
<dbReference type="Proteomes" id="UP001152622">
    <property type="component" value="Chromosome 9"/>
</dbReference>
<dbReference type="PROSITE" id="PS50878">
    <property type="entry name" value="RT_POL"/>
    <property type="match status" value="1"/>
</dbReference>
<dbReference type="SUPFAM" id="SSF56672">
    <property type="entry name" value="DNA/RNA polymerases"/>
    <property type="match status" value="1"/>
</dbReference>
<evidence type="ECO:0000259" key="1">
    <source>
        <dbReference type="PROSITE" id="PS50878"/>
    </source>
</evidence>
<dbReference type="AlphaFoldDB" id="A0A9Q1IR88"/>
<evidence type="ECO:0000313" key="2">
    <source>
        <dbReference type="EMBL" id="KAJ8349310.1"/>
    </source>
</evidence>
<dbReference type="OrthoDB" id="8936366at2759"/>
<dbReference type="CDD" id="cd01650">
    <property type="entry name" value="RT_nLTR_like"/>
    <property type="match status" value="1"/>
</dbReference>
<dbReference type="PANTHER" id="PTHR33332">
    <property type="entry name" value="REVERSE TRANSCRIPTASE DOMAIN-CONTAINING PROTEIN"/>
    <property type="match status" value="1"/>
</dbReference>
<reference evidence="2" key="1">
    <citation type="journal article" date="2023" name="Science">
        <title>Genome structures resolve the early diversification of teleost fishes.</title>
        <authorList>
            <person name="Parey E."/>
            <person name="Louis A."/>
            <person name="Montfort J."/>
            <person name="Bouchez O."/>
            <person name="Roques C."/>
            <person name="Iampietro C."/>
            <person name="Lluch J."/>
            <person name="Castinel A."/>
            <person name="Donnadieu C."/>
            <person name="Desvignes T."/>
            <person name="Floi Bucao C."/>
            <person name="Jouanno E."/>
            <person name="Wen M."/>
            <person name="Mejri S."/>
            <person name="Dirks R."/>
            <person name="Jansen H."/>
            <person name="Henkel C."/>
            <person name="Chen W.J."/>
            <person name="Zahm M."/>
            <person name="Cabau C."/>
            <person name="Klopp C."/>
            <person name="Thompson A.W."/>
            <person name="Robinson-Rechavi M."/>
            <person name="Braasch I."/>
            <person name="Lecointre G."/>
            <person name="Bobe J."/>
            <person name="Postlethwait J.H."/>
            <person name="Berthelot C."/>
            <person name="Roest Crollius H."/>
            <person name="Guiguen Y."/>
        </authorList>
    </citation>
    <scope>NUCLEOTIDE SEQUENCE</scope>
    <source>
        <strain evidence="2">WJC10195</strain>
    </source>
</reference>
<accession>A0A9Q1IR88</accession>
<dbReference type="InterPro" id="IPR000477">
    <property type="entry name" value="RT_dom"/>
</dbReference>
<comment type="caution">
    <text evidence="2">The sequence shown here is derived from an EMBL/GenBank/DDBJ whole genome shotgun (WGS) entry which is preliminary data.</text>
</comment>
<name>A0A9Q1IR88_SYNKA</name>
<gene>
    <name evidence="2" type="ORF">SKAU_G00244400</name>
</gene>
<dbReference type="InterPro" id="IPR043502">
    <property type="entry name" value="DNA/RNA_pol_sf"/>
</dbReference>
<proteinExistence type="predicted"/>
<dbReference type="Pfam" id="PF00078">
    <property type="entry name" value="RVT_1"/>
    <property type="match status" value="1"/>
</dbReference>
<organism evidence="2 3">
    <name type="scientific">Synaphobranchus kaupii</name>
    <name type="common">Kaup's arrowtooth eel</name>
    <dbReference type="NCBI Taxonomy" id="118154"/>
    <lineage>
        <taxon>Eukaryota</taxon>
        <taxon>Metazoa</taxon>
        <taxon>Chordata</taxon>
        <taxon>Craniata</taxon>
        <taxon>Vertebrata</taxon>
        <taxon>Euteleostomi</taxon>
        <taxon>Actinopterygii</taxon>
        <taxon>Neopterygii</taxon>
        <taxon>Teleostei</taxon>
        <taxon>Anguilliformes</taxon>
        <taxon>Synaphobranchidae</taxon>
        <taxon>Synaphobranchus</taxon>
    </lineage>
</organism>
<sequence>MSCFRVNAMKTLKDSDVLELVTRQRATTCPLDPIPSAVLQSISAELLPYLSSVINTSLICGHVPAAFKTARVTPLLKKPSLDPADVRNYRPVSLLPFLSKTLERAVLNQLSVFLHQNNLLDPHQSGFRTGHSTETALLAVTEALATARASSLSSVLILLDLSAAFDTVNHKLLISTLAEMGISGTALSWFVSYLTDRSYQVSWKGSVSAPRPLSTGVPQGSVLGPLLFSMYTKSLGSVIHSHGFSYHSYADDTQLFLSFPPSTPQVKERISACLTDISEWMATHHLKLNLDKTELLFMPYKTSPLHDLSITVDGTVVAASRSARNLGVVLDDRLDFKEHIRATARSCRFLLYNIRRIRPYLTTYSTQLLVQTMVTSRLDYCNSLLASLPACAILPLQLIQNAAARLVFNLPKFSHVTPLLRSLHWLPVAARIRFKVLTLAYTAANRTGPAYLQDLIQNYVPARPLRSSTAGRLALPPLRVKGSRLSRLRSFSTLAPQWWNELPIPLRSTPTLPAFRRGLKTHLFRLHLD</sequence>
<feature type="domain" description="Reverse transcriptase" evidence="1">
    <location>
        <begin position="56"/>
        <end position="330"/>
    </location>
</feature>
<keyword evidence="3" id="KW-1185">Reference proteome</keyword>